<dbReference type="RefSeq" id="WP_089479398.1">
    <property type="nucleotide sequence ID" value="NZ_MUGS01000015.1"/>
</dbReference>
<dbReference type="PROSITE" id="PS51257">
    <property type="entry name" value="PROKAR_LIPOPROTEIN"/>
    <property type="match status" value="1"/>
</dbReference>
<dbReference type="Proteomes" id="UP000214684">
    <property type="component" value="Unassembled WGS sequence"/>
</dbReference>
<keyword evidence="1" id="KW-1133">Transmembrane helix</keyword>
<keyword evidence="1" id="KW-0812">Transmembrane</keyword>
<keyword evidence="3" id="KW-1185">Reference proteome</keyword>
<feature type="transmembrane region" description="Helical" evidence="1">
    <location>
        <begin position="5"/>
        <end position="24"/>
    </location>
</feature>
<sequence>MKNKIIWLCFLSIIFYSCYHEWVFRPEIKGYVYDDQIREPIVAKLYFLPVEEDFTDTISTNLNGKFLFSKISSRDWALPALEKPKGPPTSNKIIVTCPNFVNDTIDFTEVKIEDNVIMLDTIYLKRK</sequence>
<comment type="caution">
    <text evidence="2">The sequence shown here is derived from an EMBL/GenBank/DDBJ whole genome shotgun (WGS) entry which is preliminary data.</text>
</comment>
<dbReference type="AlphaFoldDB" id="A0A227P939"/>
<protein>
    <recommendedName>
        <fullName evidence="4">Carboxypeptidase regulatory-like domain-containing protein</fullName>
    </recommendedName>
</protein>
<proteinExistence type="predicted"/>
<evidence type="ECO:0000313" key="2">
    <source>
        <dbReference type="EMBL" id="OXG06460.1"/>
    </source>
</evidence>
<name>A0A227P939_9FLAO</name>
<evidence type="ECO:0008006" key="4">
    <source>
        <dbReference type="Google" id="ProtNLM"/>
    </source>
</evidence>
<organism evidence="2 3">
    <name type="scientific">Flavobacterium araucananum</name>
    <dbReference type="NCBI Taxonomy" id="946678"/>
    <lineage>
        <taxon>Bacteria</taxon>
        <taxon>Pseudomonadati</taxon>
        <taxon>Bacteroidota</taxon>
        <taxon>Flavobacteriia</taxon>
        <taxon>Flavobacteriales</taxon>
        <taxon>Flavobacteriaceae</taxon>
        <taxon>Flavobacterium</taxon>
    </lineage>
</organism>
<keyword evidence="1" id="KW-0472">Membrane</keyword>
<reference evidence="2 3" key="1">
    <citation type="submission" date="2016-11" db="EMBL/GenBank/DDBJ databases">
        <title>Whole genomes of Flavobacteriaceae.</title>
        <authorList>
            <person name="Stine C."/>
            <person name="Li C."/>
            <person name="Tadesse D."/>
        </authorList>
    </citation>
    <scope>NUCLEOTIDE SEQUENCE [LARGE SCALE GENOMIC DNA]</scope>
    <source>
        <strain evidence="2 3">DSM 24704</strain>
    </source>
</reference>
<dbReference type="EMBL" id="MUGS01000015">
    <property type="protein sequence ID" value="OXG06460.1"/>
    <property type="molecule type" value="Genomic_DNA"/>
</dbReference>
<dbReference type="OrthoDB" id="1453763at2"/>
<gene>
    <name evidence="2" type="ORF">B0A64_10110</name>
</gene>
<accession>A0A227P939</accession>
<evidence type="ECO:0000313" key="3">
    <source>
        <dbReference type="Proteomes" id="UP000214684"/>
    </source>
</evidence>
<evidence type="ECO:0000256" key="1">
    <source>
        <dbReference type="SAM" id="Phobius"/>
    </source>
</evidence>